<keyword evidence="4" id="KW-1003">Cell membrane</keyword>
<dbReference type="OrthoDB" id="9782305at2"/>
<evidence type="ECO:0000256" key="7">
    <source>
        <dbReference type="ARBA" id="ARBA00023136"/>
    </source>
</evidence>
<dbReference type="Gene3D" id="1.10.3470.10">
    <property type="entry name" value="ABC transporter involved in vitamin B12 uptake, BtuC"/>
    <property type="match status" value="1"/>
</dbReference>
<dbReference type="GO" id="GO:0005886">
    <property type="term" value="C:plasma membrane"/>
    <property type="evidence" value="ECO:0007669"/>
    <property type="project" value="UniProtKB-SubCell"/>
</dbReference>
<dbReference type="SUPFAM" id="SSF81345">
    <property type="entry name" value="ABC transporter involved in vitamin B12 uptake, BtuC"/>
    <property type="match status" value="1"/>
</dbReference>
<evidence type="ECO:0000256" key="9">
    <source>
        <dbReference type="SAM" id="Phobius"/>
    </source>
</evidence>
<dbReference type="InterPro" id="IPR037294">
    <property type="entry name" value="ABC_BtuC-like"/>
</dbReference>
<reference evidence="10 11" key="1">
    <citation type="submission" date="2012-08" db="EMBL/GenBank/DDBJ databases">
        <title>Whole genome shotgun sequence of Austwickia chelonae NBRC 105200.</title>
        <authorList>
            <person name="Yoshida I."/>
            <person name="Hosoyama A."/>
            <person name="Tsuchikane K."/>
            <person name="Katsumata H."/>
            <person name="Ando Y."/>
            <person name="Ohji S."/>
            <person name="Hamada M."/>
            <person name="Tamura T."/>
            <person name="Yamazoe A."/>
            <person name="Yamazaki S."/>
            <person name="Fujita N."/>
        </authorList>
    </citation>
    <scope>NUCLEOTIDE SEQUENCE [LARGE SCALE GENOMIC DNA]</scope>
    <source>
        <strain evidence="10 11">NBRC 105200</strain>
    </source>
</reference>
<keyword evidence="7 9" id="KW-0472">Membrane</keyword>
<keyword evidence="5 9" id="KW-0812">Transmembrane</keyword>
<protein>
    <submittedName>
        <fullName evidence="10">Putative iron-siderophore ABC transporter permease protein</fullName>
    </submittedName>
</protein>
<evidence type="ECO:0000256" key="3">
    <source>
        <dbReference type="ARBA" id="ARBA00022448"/>
    </source>
</evidence>
<proteinExistence type="inferred from homology"/>
<organism evidence="10 11">
    <name type="scientific">Austwickia chelonae NBRC 105200</name>
    <dbReference type="NCBI Taxonomy" id="1184607"/>
    <lineage>
        <taxon>Bacteria</taxon>
        <taxon>Bacillati</taxon>
        <taxon>Actinomycetota</taxon>
        <taxon>Actinomycetes</taxon>
        <taxon>Micrococcales</taxon>
        <taxon>Dermatophilaceae</taxon>
        <taxon>Austwickia</taxon>
    </lineage>
</organism>
<dbReference type="GO" id="GO:0033214">
    <property type="term" value="P:siderophore-iron import into cell"/>
    <property type="evidence" value="ECO:0007669"/>
    <property type="project" value="TreeGrafter"/>
</dbReference>
<keyword evidence="6 9" id="KW-1133">Transmembrane helix</keyword>
<dbReference type="AlphaFoldDB" id="K6VRN7"/>
<dbReference type="PANTHER" id="PTHR30472:SF1">
    <property type="entry name" value="FE(3+) DICITRATE TRANSPORT SYSTEM PERMEASE PROTEIN FECC-RELATED"/>
    <property type="match status" value="1"/>
</dbReference>
<comment type="subcellular location">
    <subcellularLocation>
        <location evidence="1">Cell membrane</location>
        <topology evidence="1">Multi-pass membrane protein</topology>
    </subcellularLocation>
</comment>
<keyword evidence="3" id="KW-0813">Transport</keyword>
<dbReference type="InterPro" id="IPR000522">
    <property type="entry name" value="ABC_transptr_permease_BtuC"/>
</dbReference>
<dbReference type="RefSeq" id="WP_006504187.1">
    <property type="nucleotide sequence ID" value="NZ_BAGZ01000025.1"/>
</dbReference>
<evidence type="ECO:0000256" key="6">
    <source>
        <dbReference type="ARBA" id="ARBA00022989"/>
    </source>
</evidence>
<feature type="transmembrane region" description="Helical" evidence="9">
    <location>
        <begin position="213"/>
        <end position="239"/>
    </location>
</feature>
<dbReference type="CDD" id="cd06550">
    <property type="entry name" value="TM_ABC_iron-siderophores_like"/>
    <property type="match status" value="1"/>
</dbReference>
<evidence type="ECO:0000256" key="1">
    <source>
        <dbReference type="ARBA" id="ARBA00004651"/>
    </source>
</evidence>
<evidence type="ECO:0000256" key="4">
    <source>
        <dbReference type="ARBA" id="ARBA00022475"/>
    </source>
</evidence>
<comment type="caution">
    <text evidence="10">The sequence shown here is derived from an EMBL/GenBank/DDBJ whole genome shotgun (WGS) entry which is preliminary data.</text>
</comment>
<evidence type="ECO:0000313" key="11">
    <source>
        <dbReference type="Proteomes" id="UP000008495"/>
    </source>
</evidence>
<feature type="transmembrane region" description="Helical" evidence="9">
    <location>
        <begin position="259"/>
        <end position="284"/>
    </location>
</feature>
<evidence type="ECO:0000313" key="10">
    <source>
        <dbReference type="EMBL" id="GAB79429.1"/>
    </source>
</evidence>
<dbReference type="STRING" id="100225.SAMN05421595_2467"/>
<evidence type="ECO:0000256" key="2">
    <source>
        <dbReference type="ARBA" id="ARBA00007935"/>
    </source>
</evidence>
<dbReference type="PANTHER" id="PTHR30472">
    <property type="entry name" value="FERRIC ENTEROBACTIN TRANSPORT SYSTEM PERMEASE PROTEIN"/>
    <property type="match status" value="1"/>
</dbReference>
<keyword evidence="11" id="KW-1185">Reference proteome</keyword>
<comment type="similarity">
    <text evidence="2">Belongs to the binding-protein-dependent transport system permease family. FecCD subfamily.</text>
</comment>
<feature type="region of interest" description="Disordered" evidence="8">
    <location>
        <begin position="1"/>
        <end position="28"/>
    </location>
</feature>
<sequence length="352" mass="34440">MTGAPNPSNPTTPTAPGNTPGTPAASDPKKPLAAVLLGLLLPAVLATSLAVGAHGLGPGELWAGLTGTDGHAASIVETRLDRTLIGAVVGAAAALSGTLLQGVTRNPLADPGVLGLTSGASLAVVLTLHLGVRQPTFLAASALTGVILAAAVVAAVAAIAPPERRDLSMVLAGAAVLAAATSLTSSILLMDAEALDVLRFWQVGSVAGRTTDALLAVTPFLLAGAVLALASIGTLDALALGDDLAAALGEHVNRRRLTVLAAAVLLTAGATALAGPVAFVGLVVPHALRRLFGAGATPVLLGSFVAGPVLVVAADTLGRVVMPPSEIQVGIMTALLGAPILVAVARTQGGAR</sequence>
<gene>
    <name evidence="10" type="ORF">AUCHE_25_00100</name>
</gene>
<dbReference type="eggNOG" id="COG0609">
    <property type="taxonomic scope" value="Bacteria"/>
</dbReference>
<dbReference type="GO" id="GO:0022857">
    <property type="term" value="F:transmembrane transporter activity"/>
    <property type="evidence" value="ECO:0007669"/>
    <property type="project" value="InterPro"/>
</dbReference>
<feature type="transmembrane region" description="Helical" evidence="9">
    <location>
        <begin position="291"/>
        <end position="314"/>
    </location>
</feature>
<accession>K6VRN7</accession>
<feature type="transmembrane region" description="Helical" evidence="9">
    <location>
        <begin position="32"/>
        <end position="53"/>
    </location>
</feature>
<evidence type="ECO:0000256" key="5">
    <source>
        <dbReference type="ARBA" id="ARBA00022692"/>
    </source>
</evidence>
<dbReference type="Pfam" id="PF01032">
    <property type="entry name" value="FecCD"/>
    <property type="match status" value="1"/>
</dbReference>
<feature type="transmembrane region" description="Helical" evidence="9">
    <location>
        <begin position="137"/>
        <end position="161"/>
    </location>
</feature>
<name>K6VRN7_9MICO</name>
<evidence type="ECO:0000256" key="8">
    <source>
        <dbReference type="SAM" id="MobiDB-lite"/>
    </source>
</evidence>
<dbReference type="EMBL" id="BAGZ01000025">
    <property type="protein sequence ID" value="GAB79429.1"/>
    <property type="molecule type" value="Genomic_DNA"/>
</dbReference>
<feature type="transmembrane region" description="Helical" evidence="9">
    <location>
        <begin position="326"/>
        <end position="345"/>
    </location>
</feature>
<feature type="transmembrane region" description="Helical" evidence="9">
    <location>
        <begin position="83"/>
        <end position="100"/>
    </location>
</feature>
<dbReference type="Proteomes" id="UP000008495">
    <property type="component" value="Unassembled WGS sequence"/>
</dbReference>
<feature type="transmembrane region" description="Helical" evidence="9">
    <location>
        <begin position="112"/>
        <end position="130"/>
    </location>
</feature>
<feature type="transmembrane region" description="Helical" evidence="9">
    <location>
        <begin position="167"/>
        <end position="192"/>
    </location>
</feature>